<comment type="similarity">
    <text evidence="1">Belongs to the CLV3/ESR signal peptide family.</text>
</comment>
<feature type="compositionally biased region" description="Basic residues" evidence="5">
    <location>
        <begin position="73"/>
        <end position="82"/>
    </location>
</feature>
<dbReference type="PANTHER" id="PTHR34359">
    <property type="entry name" value="CLAVATA3/ESR (CLE)-RELATED PROTEIN 10"/>
    <property type="match status" value="1"/>
</dbReference>
<evidence type="ECO:0000313" key="7">
    <source>
        <dbReference type="EMBL" id="KAF3432568.1"/>
    </source>
</evidence>
<evidence type="ECO:0008006" key="9">
    <source>
        <dbReference type="Google" id="ProtNLM"/>
    </source>
</evidence>
<feature type="compositionally biased region" description="Acidic residues" evidence="5">
    <location>
        <begin position="96"/>
        <end position="105"/>
    </location>
</feature>
<accession>A0A8K0GQ13</accession>
<evidence type="ECO:0000256" key="5">
    <source>
        <dbReference type="SAM" id="MobiDB-lite"/>
    </source>
</evidence>
<dbReference type="AlphaFoldDB" id="A0A8K0GQ13"/>
<comment type="caution">
    <text evidence="7">The sequence shown here is derived from an EMBL/GenBank/DDBJ whole genome shotgun (WGS) entry which is preliminary data.</text>
</comment>
<dbReference type="Proteomes" id="UP000796880">
    <property type="component" value="Unassembled WGS sequence"/>
</dbReference>
<proteinExistence type="inferred from homology"/>
<evidence type="ECO:0000313" key="8">
    <source>
        <dbReference type="Proteomes" id="UP000796880"/>
    </source>
</evidence>
<keyword evidence="3" id="KW-0221">Differentiation</keyword>
<feature type="compositionally biased region" description="Basic and acidic residues" evidence="5">
    <location>
        <begin position="83"/>
        <end position="95"/>
    </location>
</feature>
<feature type="region of interest" description="Disordered" evidence="5">
    <location>
        <begin position="71"/>
        <end position="126"/>
    </location>
</feature>
<keyword evidence="2" id="KW-0217">Developmental protein</keyword>
<keyword evidence="4" id="KW-0379">Hydroxylation</keyword>
<keyword evidence="6" id="KW-0812">Transmembrane</keyword>
<dbReference type="GO" id="GO:0030154">
    <property type="term" value="P:cell differentiation"/>
    <property type="evidence" value="ECO:0007669"/>
    <property type="project" value="UniProtKB-KW"/>
</dbReference>
<dbReference type="EMBL" id="VOIH02000012">
    <property type="protein sequence ID" value="KAF3432568.1"/>
    <property type="molecule type" value="Genomic_DNA"/>
</dbReference>
<keyword evidence="6" id="KW-1133">Transmembrane helix</keyword>
<dbReference type="PANTHER" id="PTHR34359:SF28">
    <property type="entry name" value="CLAVATA3_ESR (CLE)-RELATED PROTEIN 12"/>
    <property type="match status" value="1"/>
</dbReference>
<protein>
    <recommendedName>
        <fullName evidence="9">CLAVATA3/ESR (CLE)-related protein 12</fullName>
    </recommendedName>
</protein>
<gene>
    <name evidence="7" type="ORF">FNV43_RR27308</name>
</gene>
<organism evidence="7 8">
    <name type="scientific">Rhamnella rubrinervis</name>
    <dbReference type="NCBI Taxonomy" id="2594499"/>
    <lineage>
        <taxon>Eukaryota</taxon>
        <taxon>Viridiplantae</taxon>
        <taxon>Streptophyta</taxon>
        <taxon>Embryophyta</taxon>
        <taxon>Tracheophyta</taxon>
        <taxon>Spermatophyta</taxon>
        <taxon>Magnoliopsida</taxon>
        <taxon>eudicotyledons</taxon>
        <taxon>Gunneridae</taxon>
        <taxon>Pentapetalae</taxon>
        <taxon>rosids</taxon>
        <taxon>fabids</taxon>
        <taxon>Rosales</taxon>
        <taxon>Rhamnaceae</taxon>
        <taxon>rhamnoid group</taxon>
        <taxon>Rhamneae</taxon>
        <taxon>Rhamnella</taxon>
    </lineage>
</organism>
<evidence type="ECO:0000256" key="2">
    <source>
        <dbReference type="ARBA" id="ARBA00022473"/>
    </source>
</evidence>
<sequence length="126" mass="14756">MALKFSHVLFIILWLSLFFLLFRELYNFKSKTINTKQISTVATYSSSSLSHYPLINRKVLASNFDFTPFLNHHDHRQHHHKKASPDKKKQEKSEPTADDDDDQSDIDPRYGVEKRRVPTGPNPLHH</sequence>
<dbReference type="InterPro" id="IPR039618">
    <property type="entry name" value="CLE9-13"/>
</dbReference>
<keyword evidence="6" id="KW-0472">Membrane</keyword>
<name>A0A8K0GQ13_9ROSA</name>
<evidence type="ECO:0000256" key="4">
    <source>
        <dbReference type="ARBA" id="ARBA00023278"/>
    </source>
</evidence>
<feature type="compositionally biased region" description="Basic and acidic residues" evidence="5">
    <location>
        <begin position="106"/>
        <end position="116"/>
    </location>
</feature>
<reference evidence="7" key="1">
    <citation type="submission" date="2020-03" db="EMBL/GenBank/DDBJ databases">
        <title>A high-quality chromosome-level genome assembly of a woody plant with both climbing and erect habits, Rhamnella rubrinervis.</title>
        <authorList>
            <person name="Lu Z."/>
            <person name="Yang Y."/>
            <person name="Zhu X."/>
            <person name="Sun Y."/>
        </authorList>
    </citation>
    <scope>NUCLEOTIDE SEQUENCE</scope>
    <source>
        <strain evidence="7">BYM</strain>
        <tissue evidence="7">Leaf</tissue>
    </source>
</reference>
<keyword evidence="8" id="KW-1185">Reference proteome</keyword>
<evidence type="ECO:0000256" key="6">
    <source>
        <dbReference type="SAM" id="Phobius"/>
    </source>
</evidence>
<feature type="transmembrane region" description="Helical" evidence="6">
    <location>
        <begin position="6"/>
        <end position="26"/>
    </location>
</feature>
<evidence type="ECO:0000256" key="1">
    <source>
        <dbReference type="ARBA" id="ARBA00005416"/>
    </source>
</evidence>
<evidence type="ECO:0000256" key="3">
    <source>
        <dbReference type="ARBA" id="ARBA00022782"/>
    </source>
</evidence>